<feature type="transmembrane region" description="Helical" evidence="1">
    <location>
        <begin position="12"/>
        <end position="29"/>
    </location>
</feature>
<dbReference type="SUPFAM" id="SSF81324">
    <property type="entry name" value="Voltage-gated potassium channels"/>
    <property type="match status" value="1"/>
</dbReference>
<feature type="transmembrane region" description="Helical" evidence="1">
    <location>
        <begin position="85"/>
        <end position="106"/>
    </location>
</feature>
<protein>
    <recommendedName>
        <fullName evidence="2">Potassium channel domain-containing protein</fullName>
    </recommendedName>
</protein>
<keyword evidence="1" id="KW-0812">Transmembrane</keyword>
<proteinExistence type="predicted"/>
<dbReference type="AlphaFoldDB" id="A0A163ALW8"/>
<feature type="transmembrane region" description="Helical" evidence="1">
    <location>
        <begin position="59"/>
        <end position="79"/>
    </location>
</feature>
<keyword evidence="1" id="KW-0472">Membrane</keyword>
<feature type="transmembrane region" description="Helical" evidence="1">
    <location>
        <begin position="35"/>
        <end position="52"/>
    </location>
</feature>
<evidence type="ECO:0000313" key="4">
    <source>
        <dbReference type="Proteomes" id="UP000076715"/>
    </source>
</evidence>
<organism evidence="3 4">
    <name type="scientific">Aquimarina aggregata</name>
    <dbReference type="NCBI Taxonomy" id="1642818"/>
    <lineage>
        <taxon>Bacteria</taxon>
        <taxon>Pseudomonadati</taxon>
        <taxon>Bacteroidota</taxon>
        <taxon>Flavobacteriia</taxon>
        <taxon>Flavobacteriales</taxon>
        <taxon>Flavobacteriaceae</taxon>
        <taxon>Aquimarina</taxon>
    </lineage>
</organism>
<evidence type="ECO:0000259" key="2">
    <source>
        <dbReference type="Pfam" id="PF07885"/>
    </source>
</evidence>
<feature type="transmembrane region" description="Helical" evidence="1">
    <location>
        <begin position="166"/>
        <end position="185"/>
    </location>
</feature>
<accession>A0A163ALW8</accession>
<evidence type="ECO:0000256" key="1">
    <source>
        <dbReference type="SAM" id="Phobius"/>
    </source>
</evidence>
<dbReference type="EMBL" id="LQRT01000013">
    <property type="protein sequence ID" value="KZS40639.1"/>
    <property type="molecule type" value="Genomic_DNA"/>
</dbReference>
<keyword evidence="4" id="KW-1185">Reference proteome</keyword>
<comment type="caution">
    <text evidence="3">The sequence shown here is derived from an EMBL/GenBank/DDBJ whole genome shotgun (WGS) entry which is preliminary data.</text>
</comment>
<dbReference type="STRING" id="1642818.AWE51_06730"/>
<dbReference type="Proteomes" id="UP000076715">
    <property type="component" value="Unassembled WGS sequence"/>
</dbReference>
<dbReference type="Gene3D" id="1.10.287.70">
    <property type="match status" value="1"/>
</dbReference>
<feature type="domain" description="Potassium channel" evidence="2">
    <location>
        <begin position="166"/>
        <end position="212"/>
    </location>
</feature>
<dbReference type="OrthoDB" id="9799090at2"/>
<dbReference type="Pfam" id="PF07885">
    <property type="entry name" value="Ion_trans_2"/>
    <property type="match status" value="1"/>
</dbReference>
<reference evidence="3 4" key="1">
    <citation type="submission" date="2016-01" db="EMBL/GenBank/DDBJ databases">
        <title>The draft genome sequence of Aquimarina sp. RZW4-3-2.</title>
        <authorList>
            <person name="Wang Y."/>
        </authorList>
    </citation>
    <scope>NUCLEOTIDE SEQUENCE [LARGE SCALE GENOMIC DNA]</scope>
    <source>
        <strain evidence="3 4">RZW4-3-2</strain>
    </source>
</reference>
<dbReference type="InterPro" id="IPR013099">
    <property type="entry name" value="K_chnl_dom"/>
</dbReference>
<name>A0A163ALW8_9FLAO</name>
<feature type="transmembrane region" description="Helical" evidence="1">
    <location>
        <begin position="192"/>
        <end position="216"/>
    </location>
</feature>
<gene>
    <name evidence="3" type="ORF">AWE51_06730</name>
</gene>
<sequence length="221" mass="25179">MIRKLYPYRFELFLFSQITILFGSLIIPGDFFEMIMSPILFLINLVAGIVLISRKKRLMLFFIILLIVSGIVFSTDLFENNNSKFLAFLNMGTYFLFYVIVTFEIIKQIWETKSVDKNVIFGLISGYIALGLISFFICLSIEMAYPSSFAGLNATIDQPQLFTERLMYYAYITLMTIGYGEIVPVTTLAQKAAILIGMIGQFYLVILTAIVVGKYISRTND</sequence>
<evidence type="ECO:0000313" key="3">
    <source>
        <dbReference type="EMBL" id="KZS40639.1"/>
    </source>
</evidence>
<feature type="transmembrane region" description="Helical" evidence="1">
    <location>
        <begin position="118"/>
        <end position="146"/>
    </location>
</feature>
<dbReference type="RefSeq" id="WP_082832433.1">
    <property type="nucleotide sequence ID" value="NZ_LQRT01000013.1"/>
</dbReference>
<keyword evidence="1" id="KW-1133">Transmembrane helix</keyword>